<keyword evidence="3" id="KW-1003">Cell membrane</keyword>
<comment type="caution">
    <text evidence="9">The sequence shown here is derived from an EMBL/GenBank/DDBJ whole genome shotgun (WGS) entry which is preliminary data.</text>
</comment>
<feature type="transmembrane region" description="Helical" evidence="7">
    <location>
        <begin position="282"/>
        <end position="301"/>
    </location>
</feature>
<feature type="transmembrane region" description="Helical" evidence="7">
    <location>
        <begin position="195"/>
        <end position="216"/>
    </location>
</feature>
<evidence type="ECO:0000313" key="10">
    <source>
        <dbReference type="Proteomes" id="UP000032247"/>
    </source>
</evidence>
<feature type="transmembrane region" description="Helical" evidence="7">
    <location>
        <begin position="7"/>
        <end position="27"/>
    </location>
</feature>
<dbReference type="SUPFAM" id="SSF103473">
    <property type="entry name" value="MFS general substrate transporter"/>
    <property type="match status" value="1"/>
</dbReference>
<evidence type="ECO:0000256" key="5">
    <source>
        <dbReference type="ARBA" id="ARBA00022989"/>
    </source>
</evidence>
<dbReference type="GO" id="GO:0022857">
    <property type="term" value="F:transmembrane transporter activity"/>
    <property type="evidence" value="ECO:0007669"/>
    <property type="project" value="InterPro"/>
</dbReference>
<feature type="domain" description="Major facilitator superfamily (MFS) profile" evidence="8">
    <location>
        <begin position="1"/>
        <end position="175"/>
    </location>
</feature>
<accession>A0A0D1I9S6</accession>
<protein>
    <recommendedName>
        <fullName evidence="8">Major facilitator superfamily (MFS) profile domain-containing protein</fullName>
    </recommendedName>
</protein>
<comment type="subcellular location">
    <subcellularLocation>
        <location evidence="1">Cell membrane</location>
        <topology evidence="1">Multi-pass membrane protein</topology>
    </subcellularLocation>
</comment>
<proteinExistence type="predicted"/>
<dbReference type="Pfam" id="PF07690">
    <property type="entry name" value="MFS_1"/>
    <property type="match status" value="1"/>
</dbReference>
<evidence type="ECO:0000256" key="7">
    <source>
        <dbReference type="SAM" id="Phobius"/>
    </source>
</evidence>
<feature type="transmembrane region" description="Helical" evidence="7">
    <location>
        <begin position="124"/>
        <end position="144"/>
    </location>
</feature>
<feature type="transmembrane region" description="Helical" evidence="7">
    <location>
        <begin position="346"/>
        <end position="369"/>
    </location>
</feature>
<organism evidence="9 10">
    <name type="scientific">Bacillus subtilis</name>
    <dbReference type="NCBI Taxonomy" id="1423"/>
    <lineage>
        <taxon>Bacteria</taxon>
        <taxon>Bacillati</taxon>
        <taxon>Bacillota</taxon>
        <taxon>Bacilli</taxon>
        <taxon>Bacillales</taxon>
        <taxon>Bacillaceae</taxon>
        <taxon>Bacillus</taxon>
    </lineage>
</organism>
<keyword evidence="5 7" id="KW-1133">Transmembrane helix</keyword>
<evidence type="ECO:0000256" key="2">
    <source>
        <dbReference type="ARBA" id="ARBA00022448"/>
    </source>
</evidence>
<feature type="transmembrane region" description="Helical" evidence="7">
    <location>
        <begin position="87"/>
        <end position="112"/>
    </location>
</feature>
<evidence type="ECO:0000256" key="4">
    <source>
        <dbReference type="ARBA" id="ARBA00022692"/>
    </source>
</evidence>
<keyword evidence="6 7" id="KW-0472">Membrane</keyword>
<dbReference type="InterPro" id="IPR036259">
    <property type="entry name" value="MFS_trans_sf"/>
</dbReference>
<feature type="transmembrane region" description="Helical" evidence="7">
    <location>
        <begin position="39"/>
        <end position="57"/>
    </location>
</feature>
<feature type="transmembrane region" description="Helical" evidence="7">
    <location>
        <begin position="150"/>
        <end position="174"/>
    </location>
</feature>
<reference evidence="9 10" key="1">
    <citation type="submission" date="2014-12" db="EMBL/GenBank/DDBJ databases">
        <title>Comparative genome analysis of Bacillus coagulans HM-08, Clostridium butyricum HM-68, Bacillus subtilis HM-66 and Bacillus licheniformis BL-09.</title>
        <authorList>
            <person name="Zhang H."/>
        </authorList>
    </citation>
    <scope>NUCLEOTIDE SEQUENCE [LARGE SCALE GENOMIC DNA]</scope>
    <source>
        <strain evidence="9 10">HM-66</strain>
    </source>
</reference>
<feature type="transmembrane region" description="Helical" evidence="7">
    <location>
        <begin position="64"/>
        <end position="81"/>
    </location>
</feature>
<dbReference type="PANTHER" id="PTHR23517">
    <property type="entry name" value="RESISTANCE PROTEIN MDTM, PUTATIVE-RELATED-RELATED"/>
    <property type="match status" value="1"/>
</dbReference>
<dbReference type="InterPro" id="IPR011701">
    <property type="entry name" value="MFS"/>
</dbReference>
<feature type="transmembrane region" description="Helical" evidence="7">
    <location>
        <begin position="228"/>
        <end position="246"/>
    </location>
</feature>
<evidence type="ECO:0000256" key="1">
    <source>
        <dbReference type="ARBA" id="ARBA00004651"/>
    </source>
</evidence>
<name>A0A0D1I9S6_BACIU</name>
<dbReference type="GO" id="GO:0005886">
    <property type="term" value="C:plasma membrane"/>
    <property type="evidence" value="ECO:0007669"/>
    <property type="project" value="UniProtKB-SubCell"/>
</dbReference>
<dbReference type="Proteomes" id="UP000032247">
    <property type="component" value="Unassembled WGS sequence"/>
</dbReference>
<keyword evidence="2" id="KW-0813">Transport</keyword>
<sequence>MKQIFTINMLFSFLFGALTAILPLSILMTGAASGMSGNVIGIFMIALFVTRIILMFLNPSKKILLLGCLLFLIGILLWLFFYHVLFVYFLVGIILGISVGVIPPLLIVFALGLKKEEAGKSLSWINISQAAGSAFAPLLAEVVFKQFSLVLLLQIFLIMSLTILLISFFIQPPVSNTMGISNKSDVKFLLKDRGFWKYCFFYLLGSLSYGCAIAYGPILLSGEGGSSIGLFYFLFWLFFVISQFLIRKIPQHIHSEPINLLICFILMFFGSAGLWFANIQILFVLCSSSFGFSFGFITIFLQKTIAKSIADHLQTSAFSLFSLMSYLAVGLSGFIFAPIVNYSIKLPFLISPVFSLIFAAILIFFSWPLKKALNEKSM</sequence>
<dbReference type="PATRIC" id="fig|1423.173.peg.4206"/>
<evidence type="ECO:0000256" key="3">
    <source>
        <dbReference type="ARBA" id="ARBA00022475"/>
    </source>
</evidence>
<evidence type="ECO:0000256" key="6">
    <source>
        <dbReference type="ARBA" id="ARBA00023136"/>
    </source>
</evidence>
<evidence type="ECO:0000313" key="9">
    <source>
        <dbReference type="EMBL" id="KIU05663.1"/>
    </source>
</evidence>
<feature type="transmembrane region" description="Helical" evidence="7">
    <location>
        <begin position="313"/>
        <end position="340"/>
    </location>
</feature>
<gene>
    <name evidence="9" type="ORF">SC09_contig4orf00532</name>
</gene>
<feature type="transmembrane region" description="Helical" evidence="7">
    <location>
        <begin position="258"/>
        <end position="276"/>
    </location>
</feature>
<evidence type="ECO:0000259" key="8">
    <source>
        <dbReference type="PROSITE" id="PS50850"/>
    </source>
</evidence>
<dbReference type="AlphaFoldDB" id="A0A0D1I9S6"/>
<keyword evidence="4 7" id="KW-0812">Transmembrane</keyword>
<dbReference type="EMBL" id="JXBC01000013">
    <property type="protein sequence ID" value="KIU05663.1"/>
    <property type="molecule type" value="Genomic_DNA"/>
</dbReference>
<dbReference type="InterPro" id="IPR050171">
    <property type="entry name" value="MFS_Transporters"/>
</dbReference>
<dbReference type="Gene3D" id="1.20.1250.20">
    <property type="entry name" value="MFS general substrate transporter like domains"/>
    <property type="match status" value="2"/>
</dbReference>
<dbReference type="PROSITE" id="PS50850">
    <property type="entry name" value="MFS"/>
    <property type="match status" value="1"/>
</dbReference>
<dbReference type="InterPro" id="IPR020846">
    <property type="entry name" value="MFS_dom"/>
</dbReference>